<dbReference type="EMBL" id="QZDT01000018">
    <property type="protein sequence ID" value="NBJ93368.1"/>
    <property type="molecule type" value="Genomic_DNA"/>
</dbReference>
<accession>A0A9X5GRM2</accession>
<dbReference type="Gene3D" id="3.30.420.180">
    <property type="entry name" value="CobE/GbiG C-terminal domain"/>
    <property type="match status" value="1"/>
</dbReference>
<dbReference type="InterPro" id="IPR021744">
    <property type="entry name" value="CbiG_N"/>
</dbReference>
<dbReference type="InterPro" id="IPR052553">
    <property type="entry name" value="CbiG_hydrolase"/>
</dbReference>
<dbReference type="SUPFAM" id="SSF159672">
    <property type="entry name" value="CbiG N-terminal domain-like"/>
    <property type="match status" value="1"/>
</dbReference>
<name>A0A9X5GRM2_9FIRM</name>
<dbReference type="PANTHER" id="PTHR37477:SF1">
    <property type="entry name" value="COBALT-PRECORRIN-5A HYDROLASE"/>
    <property type="match status" value="1"/>
</dbReference>
<feature type="domain" description="CobE/GbiG C-terminal" evidence="1">
    <location>
        <begin position="227"/>
        <end position="346"/>
    </location>
</feature>
<dbReference type="Proteomes" id="UP001154420">
    <property type="component" value="Unassembled WGS sequence"/>
</dbReference>
<protein>
    <recommendedName>
        <fullName evidence="5">Cobalamin biosynthesis protein CbiG</fullName>
    </recommendedName>
</protein>
<evidence type="ECO:0000313" key="3">
    <source>
        <dbReference type="EMBL" id="NBJ93368.1"/>
    </source>
</evidence>
<evidence type="ECO:0000313" key="4">
    <source>
        <dbReference type="Proteomes" id="UP001154420"/>
    </source>
</evidence>
<dbReference type="InterPro" id="IPR002750">
    <property type="entry name" value="CobE/GbiG_C"/>
</dbReference>
<dbReference type="SUPFAM" id="SSF159664">
    <property type="entry name" value="CobE/GbiG C-terminal domain-like"/>
    <property type="match status" value="1"/>
</dbReference>
<gene>
    <name evidence="3" type="ORF">D5281_12380</name>
</gene>
<dbReference type="InterPro" id="IPR038029">
    <property type="entry name" value="GbiG_N_sf"/>
</dbReference>
<dbReference type="AlphaFoldDB" id="A0A9X5GRM2"/>
<proteinExistence type="predicted"/>
<evidence type="ECO:0000259" key="1">
    <source>
        <dbReference type="Pfam" id="PF01890"/>
    </source>
</evidence>
<organism evidence="3 4">
    <name type="scientific">Parablautia muri</name>
    <dbReference type="NCBI Taxonomy" id="2320879"/>
    <lineage>
        <taxon>Bacteria</taxon>
        <taxon>Bacillati</taxon>
        <taxon>Bacillota</taxon>
        <taxon>Clostridia</taxon>
        <taxon>Lachnospirales</taxon>
        <taxon>Lachnospiraceae</taxon>
        <taxon>Parablautia</taxon>
    </lineage>
</organism>
<evidence type="ECO:0000259" key="2">
    <source>
        <dbReference type="Pfam" id="PF11760"/>
    </source>
</evidence>
<dbReference type="GO" id="GO:0009236">
    <property type="term" value="P:cobalamin biosynthetic process"/>
    <property type="evidence" value="ECO:0007669"/>
    <property type="project" value="InterPro"/>
</dbReference>
<dbReference type="PANTHER" id="PTHR37477">
    <property type="entry name" value="COBALT-PRECORRIN-5A HYDROLASE"/>
    <property type="match status" value="1"/>
</dbReference>
<dbReference type="Pfam" id="PF11760">
    <property type="entry name" value="CbiG_N"/>
    <property type="match status" value="1"/>
</dbReference>
<dbReference type="OrthoDB" id="9781023at2"/>
<evidence type="ECO:0008006" key="5">
    <source>
        <dbReference type="Google" id="ProtNLM"/>
    </source>
</evidence>
<sequence>MRLSIISFTENGKRLSERIADLLKEDKTEAHLFTRCEACRKNSAVSPVLFVEKSVGDWAKEQMQEKNALLFIGACGIAVRAIAPSLTDKLHDVPVLVMDERGRYVIPLISGHVGGANELAYDLAGKTGAEPVITTATDINKKFAVDLFAKRNNFFIENKEGIVKVSSKVLAGEAINISIEPGHGDGKSCLHPDVRLAVYPPEGFVDVLITSKEGKFDAALVLRPREYVIGLGCKKGKGIEEINAFVTKKMEELGITAARVYAVASISLKSGEQGIVCWCDKEGLPFLTYTAEELQEVKGNFTGSSFVREKTGIDNVCERAALKACGGKGKLITPKYAENGMTIAVAKREWEVRFDEE</sequence>
<dbReference type="Pfam" id="PF01890">
    <property type="entry name" value="CbiG_C"/>
    <property type="match status" value="1"/>
</dbReference>
<keyword evidence="4" id="KW-1185">Reference proteome</keyword>
<dbReference type="Gene3D" id="3.40.50.11220">
    <property type="match status" value="1"/>
</dbReference>
<comment type="caution">
    <text evidence="3">The sequence shown here is derived from an EMBL/GenBank/DDBJ whole genome shotgun (WGS) entry which is preliminary data.</text>
</comment>
<dbReference type="RefSeq" id="WP_129178927.1">
    <property type="nucleotide sequence ID" value="NZ_QZDT01000018.1"/>
</dbReference>
<dbReference type="InterPro" id="IPR036518">
    <property type="entry name" value="CobE/GbiG_C_sf"/>
</dbReference>
<feature type="domain" description="Cobalamin synthesis G N-terminal" evidence="2">
    <location>
        <begin position="58"/>
        <end position="138"/>
    </location>
</feature>
<reference evidence="3" key="1">
    <citation type="submission" date="2018-09" db="EMBL/GenBank/DDBJ databases">
        <title>Murine metabolic-syndrome-specific gut microbial biobank.</title>
        <authorList>
            <person name="Liu C."/>
        </authorList>
    </citation>
    <scope>NUCLEOTIDE SEQUENCE</scope>
    <source>
        <strain evidence="3">D42-62</strain>
    </source>
</reference>